<dbReference type="EMBL" id="JABFAC010000008">
    <property type="protein sequence ID" value="MBA0620553.1"/>
    <property type="molecule type" value="Genomic_DNA"/>
</dbReference>
<keyword evidence="2" id="KW-0853">WD repeat</keyword>
<organism evidence="5 6">
    <name type="scientific">Gossypium davidsonii</name>
    <name type="common">Davidson's cotton</name>
    <name type="synonym">Gossypium klotzschianum subsp. davidsonii</name>
    <dbReference type="NCBI Taxonomy" id="34287"/>
    <lineage>
        <taxon>Eukaryota</taxon>
        <taxon>Viridiplantae</taxon>
        <taxon>Streptophyta</taxon>
        <taxon>Embryophyta</taxon>
        <taxon>Tracheophyta</taxon>
        <taxon>Spermatophyta</taxon>
        <taxon>Magnoliopsida</taxon>
        <taxon>eudicotyledons</taxon>
        <taxon>Gunneridae</taxon>
        <taxon>Pentapetalae</taxon>
        <taxon>rosids</taxon>
        <taxon>malvids</taxon>
        <taxon>Malvales</taxon>
        <taxon>Malvaceae</taxon>
        <taxon>Malvoideae</taxon>
        <taxon>Gossypium</taxon>
    </lineage>
</organism>
<evidence type="ECO:0000256" key="1">
    <source>
        <dbReference type="ARBA" id="ARBA00022448"/>
    </source>
</evidence>
<proteinExistence type="predicted"/>
<dbReference type="GO" id="GO:0030127">
    <property type="term" value="C:COPII vesicle coat"/>
    <property type="evidence" value="ECO:0007669"/>
    <property type="project" value="TreeGrafter"/>
</dbReference>
<dbReference type="GO" id="GO:0090110">
    <property type="term" value="P:COPII-coated vesicle cargo loading"/>
    <property type="evidence" value="ECO:0007669"/>
    <property type="project" value="TreeGrafter"/>
</dbReference>
<dbReference type="AlphaFoldDB" id="A0A7J8S3X0"/>
<dbReference type="Proteomes" id="UP000593561">
    <property type="component" value="Unassembled WGS sequence"/>
</dbReference>
<feature type="compositionally biased region" description="Polar residues" evidence="4">
    <location>
        <begin position="145"/>
        <end position="159"/>
    </location>
</feature>
<keyword evidence="6" id="KW-1185">Reference proteome</keyword>
<sequence>MVSFCPRASGVGTSASSEVFVHYLVTEESLVSRSSEFESAIQNGERSSLRVLCEKKSQESESQDDRETWGFLKVMFEDDGTARTKLLMHLGFSLPAEEKDTVQDDLSRSLNDITLEDKVAEKVGHEVEKEATLFAADNGEDFFNNLPSPKTDTPVSPSGDNFAIESG</sequence>
<keyword evidence="1" id="KW-0813">Transport</keyword>
<dbReference type="GO" id="GO:0070971">
    <property type="term" value="C:endoplasmic reticulum exit site"/>
    <property type="evidence" value="ECO:0007669"/>
    <property type="project" value="TreeGrafter"/>
</dbReference>
<dbReference type="GO" id="GO:0007029">
    <property type="term" value="P:endoplasmic reticulum organization"/>
    <property type="evidence" value="ECO:0007669"/>
    <property type="project" value="TreeGrafter"/>
</dbReference>
<gene>
    <name evidence="5" type="ORF">Godav_006256</name>
</gene>
<feature type="region of interest" description="Disordered" evidence="4">
    <location>
        <begin position="139"/>
        <end position="167"/>
    </location>
</feature>
<protein>
    <submittedName>
        <fullName evidence="5">Uncharacterized protein</fullName>
    </submittedName>
</protein>
<keyword evidence="3" id="KW-0677">Repeat</keyword>
<evidence type="ECO:0000256" key="3">
    <source>
        <dbReference type="ARBA" id="ARBA00022737"/>
    </source>
</evidence>
<name>A0A7J8S3X0_GOSDV</name>
<accession>A0A7J8S3X0</accession>
<comment type="caution">
    <text evidence="5">The sequence shown here is derived from an EMBL/GenBank/DDBJ whole genome shotgun (WGS) entry which is preliminary data.</text>
</comment>
<evidence type="ECO:0000256" key="2">
    <source>
        <dbReference type="ARBA" id="ARBA00022574"/>
    </source>
</evidence>
<reference evidence="5 6" key="1">
    <citation type="journal article" date="2019" name="Genome Biol. Evol.">
        <title>Insights into the evolution of the New World diploid cottons (Gossypium, subgenus Houzingenia) based on genome sequencing.</title>
        <authorList>
            <person name="Grover C.E."/>
            <person name="Arick M.A. 2nd"/>
            <person name="Thrash A."/>
            <person name="Conover J.L."/>
            <person name="Sanders W.S."/>
            <person name="Peterson D.G."/>
            <person name="Frelichowski J.E."/>
            <person name="Scheffler J.A."/>
            <person name="Scheffler B.E."/>
            <person name="Wendel J.F."/>
        </authorList>
    </citation>
    <scope>NUCLEOTIDE SEQUENCE [LARGE SCALE GENOMIC DNA]</scope>
    <source>
        <strain evidence="5">27</strain>
        <tissue evidence="5">Leaf</tissue>
    </source>
</reference>
<feature type="non-terminal residue" evidence="5">
    <location>
        <position position="1"/>
    </location>
</feature>
<evidence type="ECO:0000313" key="5">
    <source>
        <dbReference type="EMBL" id="MBA0620553.1"/>
    </source>
</evidence>
<dbReference type="Gene3D" id="1.25.40.1030">
    <property type="match status" value="1"/>
</dbReference>
<dbReference type="PANTHER" id="PTHR13923:SF11">
    <property type="entry name" value="SECRETORY 31, ISOFORM D"/>
    <property type="match status" value="1"/>
</dbReference>
<evidence type="ECO:0000256" key="4">
    <source>
        <dbReference type="SAM" id="MobiDB-lite"/>
    </source>
</evidence>
<evidence type="ECO:0000313" key="6">
    <source>
        <dbReference type="Proteomes" id="UP000593561"/>
    </source>
</evidence>
<dbReference type="InterPro" id="IPR040251">
    <property type="entry name" value="SEC31-like"/>
</dbReference>
<dbReference type="PANTHER" id="PTHR13923">
    <property type="entry name" value="SEC31-RELATED PROTEIN"/>
    <property type="match status" value="1"/>
</dbReference>
<dbReference type="GO" id="GO:0005198">
    <property type="term" value="F:structural molecule activity"/>
    <property type="evidence" value="ECO:0007669"/>
    <property type="project" value="TreeGrafter"/>
</dbReference>